<evidence type="ECO:0000313" key="2">
    <source>
        <dbReference type="EMBL" id="MCL7025406.1"/>
    </source>
</evidence>
<keyword evidence="3" id="KW-1185">Reference proteome</keyword>
<sequence>MASNQPLPKNSIAVIAPHYCTPYQVDLYFAKNVFVAEGNNLGVFDINGNNIFKVQSTGKRRRILVDAAGVPVVSLQEKRFSAHDRWKVYRGDSSDSKDLLFDVKRTRFAQLRTQLDVFLASNTAQRVCDFKIKQKYRKESGFIYQGDSQKIIAEMHEKQTVVPGNNVLGKDTFSVTTCPNVDYVFVIALRVVLYEINMVGEAMGLGADEEGGGGGDGGGDCACGDGGGGGGGC</sequence>
<dbReference type="InterPro" id="IPR038595">
    <property type="entry name" value="LOR_sf"/>
</dbReference>
<accession>A0AA41RXQ0</accession>
<protein>
    <submittedName>
        <fullName evidence="2">Uncharacterized protein</fullName>
    </submittedName>
</protein>
<comment type="similarity">
    <text evidence="1">Belongs to the LOR family.</text>
</comment>
<dbReference type="Gene3D" id="2.40.160.200">
    <property type="entry name" value="LURP1-related"/>
    <property type="match status" value="1"/>
</dbReference>
<dbReference type="EMBL" id="JAJJMA010044958">
    <property type="protein sequence ID" value="MCL7025406.1"/>
    <property type="molecule type" value="Genomic_DNA"/>
</dbReference>
<dbReference type="SUPFAM" id="SSF54518">
    <property type="entry name" value="Tubby C-terminal domain-like"/>
    <property type="match status" value="1"/>
</dbReference>
<dbReference type="InterPro" id="IPR007612">
    <property type="entry name" value="LOR"/>
</dbReference>
<evidence type="ECO:0000256" key="1">
    <source>
        <dbReference type="ARBA" id="ARBA00005437"/>
    </source>
</evidence>
<name>A0AA41RXQ0_PAPNU</name>
<evidence type="ECO:0000313" key="3">
    <source>
        <dbReference type="Proteomes" id="UP001177140"/>
    </source>
</evidence>
<dbReference type="PANTHER" id="PTHR31087:SF85">
    <property type="entry name" value="PROTEIN LURP-ONE-RELATED 7"/>
    <property type="match status" value="1"/>
</dbReference>
<gene>
    <name evidence="2" type="ORF">MKW94_008890</name>
</gene>
<proteinExistence type="inferred from homology"/>
<comment type="caution">
    <text evidence="2">The sequence shown here is derived from an EMBL/GenBank/DDBJ whole genome shotgun (WGS) entry which is preliminary data.</text>
</comment>
<dbReference type="AlphaFoldDB" id="A0AA41RXQ0"/>
<organism evidence="2 3">
    <name type="scientific">Papaver nudicaule</name>
    <name type="common">Iceland poppy</name>
    <dbReference type="NCBI Taxonomy" id="74823"/>
    <lineage>
        <taxon>Eukaryota</taxon>
        <taxon>Viridiplantae</taxon>
        <taxon>Streptophyta</taxon>
        <taxon>Embryophyta</taxon>
        <taxon>Tracheophyta</taxon>
        <taxon>Spermatophyta</taxon>
        <taxon>Magnoliopsida</taxon>
        <taxon>Ranunculales</taxon>
        <taxon>Papaveraceae</taxon>
        <taxon>Papaveroideae</taxon>
        <taxon>Papaver</taxon>
    </lineage>
</organism>
<dbReference type="PANTHER" id="PTHR31087">
    <property type="match status" value="1"/>
</dbReference>
<reference evidence="2" key="1">
    <citation type="submission" date="2022-03" db="EMBL/GenBank/DDBJ databases">
        <title>A functionally conserved STORR gene fusion in Papaver species that diverged 16.8 million years ago.</title>
        <authorList>
            <person name="Catania T."/>
        </authorList>
    </citation>
    <scope>NUCLEOTIDE SEQUENCE</scope>
    <source>
        <strain evidence="2">S-191538</strain>
    </source>
</reference>
<dbReference type="Proteomes" id="UP001177140">
    <property type="component" value="Unassembled WGS sequence"/>
</dbReference>
<dbReference type="InterPro" id="IPR025659">
    <property type="entry name" value="Tubby-like_C"/>
</dbReference>
<dbReference type="Pfam" id="PF04525">
    <property type="entry name" value="LOR"/>
    <property type="match status" value="1"/>
</dbReference>